<dbReference type="Pfam" id="PF04932">
    <property type="entry name" value="Wzy_C"/>
    <property type="match status" value="1"/>
</dbReference>
<evidence type="ECO:0000259" key="6">
    <source>
        <dbReference type="Pfam" id="PF04932"/>
    </source>
</evidence>
<feature type="transmembrane region" description="Helical" evidence="5">
    <location>
        <begin position="216"/>
        <end position="248"/>
    </location>
</feature>
<protein>
    <submittedName>
        <fullName evidence="7">O-antigen ligase family protein</fullName>
    </submittedName>
</protein>
<evidence type="ECO:0000256" key="3">
    <source>
        <dbReference type="ARBA" id="ARBA00022989"/>
    </source>
</evidence>
<feature type="transmembrane region" description="Helical" evidence="5">
    <location>
        <begin position="192"/>
        <end position="210"/>
    </location>
</feature>
<comment type="subcellular location">
    <subcellularLocation>
        <location evidence="1">Membrane</location>
        <topology evidence="1">Multi-pass membrane protein</topology>
    </subcellularLocation>
</comment>
<feature type="transmembrane region" description="Helical" evidence="5">
    <location>
        <begin position="73"/>
        <end position="91"/>
    </location>
</feature>
<gene>
    <name evidence="7" type="ORF">KGA66_03170</name>
</gene>
<proteinExistence type="predicted"/>
<keyword evidence="8" id="KW-1185">Reference proteome</keyword>
<name>A0A8J8BCR0_9ACTN</name>
<reference evidence="7" key="1">
    <citation type="submission" date="2021-04" db="EMBL/GenBank/DDBJ databases">
        <title>Genome based classification of Actinospica acidithermotolerans sp. nov., an actinobacterium isolated from an Indonesian hot spring.</title>
        <authorList>
            <person name="Kusuma A.B."/>
            <person name="Putra K.E."/>
            <person name="Nafisah S."/>
            <person name="Loh J."/>
            <person name="Nouioui I."/>
            <person name="Goodfellow M."/>
        </authorList>
    </citation>
    <scope>NUCLEOTIDE SEQUENCE</scope>
    <source>
        <strain evidence="7">DSM 45618</strain>
    </source>
</reference>
<evidence type="ECO:0000256" key="5">
    <source>
        <dbReference type="SAM" id="Phobius"/>
    </source>
</evidence>
<feature type="domain" description="O-antigen ligase-related" evidence="6">
    <location>
        <begin position="225"/>
        <end position="358"/>
    </location>
</feature>
<organism evidence="7 8">
    <name type="scientific">Actinocrinis puniceicyclus</name>
    <dbReference type="NCBI Taxonomy" id="977794"/>
    <lineage>
        <taxon>Bacteria</taxon>
        <taxon>Bacillati</taxon>
        <taxon>Actinomycetota</taxon>
        <taxon>Actinomycetes</taxon>
        <taxon>Catenulisporales</taxon>
        <taxon>Actinospicaceae</taxon>
        <taxon>Actinocrinis</taxon>
    </lineage>
</organism>
<dbReference type="AlphaFoldDB" id="A0A8J8BCR0"/>
<dbReference type="RefSeq" id="WP_211464282.1">
    <property type="nucleotide sequence ID" value="NZ_JAGSXH010000006.1"/>
</dbReference>
<keyword evidence="3 5" id="KW-1133">Transmembrane helix</keyword>
<evidence type="ECO:0000256" key="2">
    <source>
        <dbReference type="ARBA" id="ARBA00022692"/>
    </source>
</evidence>
<feature type="transmembrane region" description="Helical" evidence="5">
    <location>
        <begin position="111"/>
        <end position="130"/>
    </location>
</feature>
<evidence type="ECO:0000313" key="8">
    <source>
        <dbReference type="Proteomes" id="UP000677913"/>
    </source>
</evidence>
<evidence type="ECO:0000256" key="1">
    <source>
        <dbReference type="ARBA" id="ARBA00004141"/>
    </source>
</evidence>
<feature type="transmembrane region" description="Helical" evidence="5">
    <location>
        <begin position="137"/>
        <end position="156"/>
    </location>
</feature>
<feature type="transmembrane region" description="Helical" evidence="5">
    <location>
        <begin position="35"/>
        <end position="61"/>
    </location>
</feature>
<dbReference type="InterPro" id="IPR007016">
    <property type="entry name" value="O-antigen_ligase-rel_domated"/>
</dbReference>
<dbReference type="EMBL" id="JAGSXH010000006">
    <property type="protein sequence ID" value="MBS2962034.1"/>
    <property type="molecule type" value="Genomic_DNA"/>
</dbReference>
<keyword evidence="2 5" id="KW-0812">Transmembrane</keyword>
<feature type="transmembrane region" description="Helical" evidence="5">
    <location>
        <begin position="375"/>
        <end position="395"/>
    </location>
</feature>
<dbReference type="GO" id="GO:0016874">
    <property type="term" value="F:ligase activity"/>
    <property type="evidence" value="ECO:0007669"/>
    <property type="project" value="UniProtKB-KW"/>
</dbReference>
<dbReference type="Proteomes" id="UP000677913">
    <property type="component" value="Unassembled WGS sequence"/>
</dbReference>
<evidence type="ECO:0000256" key="4">
    <source>
        <dbReference type="ARBA" id="ARBA00023136"/>
    </source>
</evidence>
<sequence length="430" mass="44632">MIRHDRTNRIVLVATILGAAGAAFADLAPGRLGLLAAGALVCLVAFVFWPWAVLPVGLVGATAIIPALGDGHVTFIVEVHAGVLATGAVALVTRRMLSLPGDEPVRTIVDLPMLVLAGIVLVAAGYGLTLGNARHDIFIAAYELAVAPAYFFLATHTLTSEYRLRAAGILYVVLAGGLAVSQFTQPGRHGGLLSVLVLPSLLVTASRLRGVRRAGIVLLIAGFAADITLAAYRAMWLATGLALLVLFVRAKGPIRRAVSVAALTGVLLTANAVLLSAGAHARAVLVGQELHQSAGYRASEAAVGLNVFDHRPLLGGGLGQSVPDIYLPDFAVTNVGPTYHVFYVMILANMGLMGLVAMLWPLLRALRAGLAHADGHSLAFACLTCGFLASAAFAGPTDGHWELGLLPALTLLTARLENKAPSSYALEGAR</sequence>
<feature type="transmembrane region" description="Helical" evidence="5">
    <location>
        <begin position="162"/>
        <end position="180"/>
    </location>
</feature>
<accession>A0A8J8BCR0</accession>
<comment type="caution">
    <text evidence="7">The sequence shown here is derived from an EMBL/GenBank/DDBJ whole genome shotgun (WGS) entry which is preliminary data.</text>
</comment>
<feature type="transmembrane region" description="Helical" evidence="5">
    <location>
        <begin position="260"/>
        <end position="281"/>
    </location>
</feature>
<keyword evidence="7" id="KW-0436">Ligase</keyword>
<evidence type="ECO:0000313" key="7">
    <source>
        <dbReference type="EMBL" id="MBS2962034.1"/>
    </source>
</evidence>
<dbReference type="GO" id="GO:0016020">
    <property type="term" value="C:membrane"/>
    <property type="evidence" value="ECO:0007669"/>
    <property type="project" value="UniProtKB-SubCell"/>
</dbReference>
<keyword evidence="4 5" id="KW-0472">Membrane</keyword>
<feature type="transmembrane region" description="Helical" evidence="5">
    <location>
        <begin position="341"/>
        <end position="363"/>
    </location>
</feature>